<keyword evidence="5 7" id="KW-1133">Transmembrane helix</keyword>
<name>A0A0C1HJT4_STRCV</name>
<dbReference type="PANTHER" id="PTHR43731">
    <property type="entry name" value="RHOMBOID PROTEASE"/>
    <property type="match status" value="1"/>
</dbReference>
<evidence type="ECO:0000313" key="9">
    <source>
        <dbReference type="EMBL" id="KIC77529.1"/>
    </source>
</evidence>
<reference evidence="9 10" key="1">
    <citation type="submission" date="2014-12" db="EMBL/GenBank/DDBJ databases">
        <title>Partial genome sequence of Streptococcus constellatus KCOM 1650 (= ChDC B144).</title>
        <authorList>
            <person name="Kook J.-K."/>
            <person name="Park S.-N."/>
            <person name="Lim Y.K."/>
            <person name="Jo E."/>
        </authorList>
    </citation>
    <scope>NUCLEOTIDE SEQUENCE [LARGE SCALE GENOMIC DNA]</scope>
    <source>
        <strain evidence="9 10">KCOM 1650</strain>
    </source>
</reference>
<dbReference type="GO" id="GO:0016020">
    <property type="term" value="C:membrane"/>
    <property type="evidence" value="ECO:0007669"/>
    <property type="project" value="UniProtKB-SubCell"/>
</dbReference>
<dbReference type="SUPFAM" id="SSF144091">
    <property type="entry name" value="Rhomboid-like"/>
    <property type="match status" value="1"/>
</dbReference>
<keyword evidence="4" id="KW-0378">Hydrolase</keyword>
<protein>
    <submittedName>
        <fullName evidence="9">Peptidase C54</fullName>
    </submittedName>
</protein>
<evidence type="ECO:0000256" key="1">
    <source>
        <dbReference type="ARBA" id="ARBA00004141"/>
    </source>
</evidence>
<dbReference type="eggNOG" id="COG0705">
    <property type="taxonomic scope" value="Bacteria"/>
</dbReference>
<feature type="transmembrane region" description="Helical" evidence="7">
    <location>
        <begin position="121"/>
        <end position="142"/>
    </location>
</feature>
<keyword evidence="3 7" id="KW-0812">Transmembrane</keyword>
<dbReference type="PANTHER" id="PTHR43731:SF14">
    <property type="entry name" value="PRESENILIN-ASSOCIATED RHOMBOID-LIKE PROTEIN, MITOCHONDRIAL"/>
    <property type="match status" value="1"/>
</dbReference>
<dbReference type="RefSeq" id="WP_006268016.1">
    <property type="nucleotide sequence ID" value="NZ_CAUTAL010000035.1"/>
</dbReference>
<dbReference type="GeneID" id="93847784"/>
<evidence type="ECO:0000256" key="4">
    <source>
        <dbReference type="ARBA" id="ARBA00022801"/>
    </source>
</evidence>
<dbReference type="InterPro" id="IPR050925">
    <property type="entry name" value="Rhomboid_protease_S54"/>
</dbReference>
<feature type="transmembrane region" description="Helical" evidence="7">
    <location>
        <begin position="12"/>
        <end position="33"/>
    </location>
</feature>
<evidence type="ECO:0000256" key="5">
    <source>
        <dbReference type="ARBA" id="ARBA00022989"/>
    </source>
</evidence>
<evidence type="ECO:0000259" key="8">
    <source>
        <dbReference type="Pfam" id="PF01694"/>
    </source>
</evidence>
<keyword evidence="6 7" id="KW-0472">Membrane</keyword>
<accession>A0A0C1HJT4</accession>
<feature type="transmembrane region" description="Helical" evidence="7">
    <location>
        <begin position="95"/>
        <end position="115"/>
    </location>
</feature>
<comment type="subcellular location">
    <subcellularLocation>
        <location evidence="1">Membrane</location>
        <topology evidence="1">Multi-pass membrane protein</topology>
    </subcellularLocation>
</comment>
<dbReference type="EMBL" id="JWIY01000003">
    <property type="protein sequence ID" value="KIC77529.1"/>
    <property type="molecule type" value="Genomic_DNA"/>
</dbReference>
<comment type="caution">
    <text evidence="9">The sequence shown here is derived from an EMBL/GenBank/DDBJ whole genome shotgun (WGS) entry which is preliminary data.</text>
</comment>
<feature type="transmembrane region" description="Helical" evidence="7">
    <location>
        <begin position="204"/>
        <end position="222"/>
    </location>
</feature>
<evidence type="ECO:0000256" key="3">
    <source>
        <dbReference type="ARBA" id="ARBA00022692"/>
    </source>
</evidence>
<sequence length="226" mass="25015">MNKIYNKQYPVTSILLLITTGLFLTMFLLRGFAYSSTQTIYEFGAMHGRSIQYFPSQIWRLVSAIFVHIGLEHFVMNMITLYFIGRQAEDIFGSWNFLFLYLMSGILGNAFVFFFTPSAVAAGASTSLFGIFGAIITLRYAVHNPYIQQLGQSYLILLVMNLVLSLTPGISLAGHLGGAVGGALCAVIFPVHGEQRAYQVGQRVLALVIYLVLVLGMVFLAFNRGI</sequence>
<dbReference type="Proteomes" id="UP000031339">
    <property type="component" value="Unassembled WGS sequence"/>
</dbReference>
<dbReference type="OrthoDB" id="9813074at2"/>
<dbReference type="InterPro" id="IPR035952">
    <property type="entry name" value="Rhomboid-like_sf"/>
</dbReference>
<evidence type="ECO:0000256" key="2">
    <source>
        <dbReference type="ARBA" id="ARBA00009045"/>
    </source>
</evidence>
<gene>
    <name evidence="9" type="ORF">RN79_07455</name>
</gene>
<proteinExistence type="inferred from homology"/>
<evidence type="ECO:0000256" key="7">
    <source>
        <dbReference type="SAM" id="Phobius"/>
    </source>
</evidence>
<evidence type="ECO:0000313" key="10">
    <source>
        <dbReference type="Proteomes" id="UP000031339"/>
    </source>
</evidence>
<dbReference type="Gene3D" id="1.20.1540.10">
    <property type="entry name" value="Rhomboid-like"/>
    <property type="match status" value="1"/>
</dbReference>
<evidence type="ECO:0000256" key="6">
    <source>
        <dbReference type="ARBA" id="ARBA00023136"/>
    </source>
</evidence>
<dbReference type="GO" id="GO:0004252">
    <property type="term" value="F:serine-type endopeptidase activity"/>
    <property type="evidence" value="ECO:0007669"/>
    <property type="project" value="InterPro"/>
</dbReference>
<organism evidence="9 10">
    <name type="scientific">Streptococcus constellatus</name>
    <dbReference type="NCBI Taxonomy" id="76860"/>
    <lineage>
        <taxon>Bacteria</taxon>
        <taxon>Bacillati</taxon>
        <taxon>Bacillota</taxon>
        <taxon>Bacilli</taxon>
        <taxon>Lactobacillales</taxon>
        <taxon>Streptococcaceae</taxon>
        <taxon>Streptococcus</taxon>
        <taxon>Streptococcus anginosus group</taxon>
    </lineage>
</organism>
<comment type="similarity">
    <text evidence="2">Belongs to the peptidase S54 family.</text>
</comment>
<dbReference type="AlphaFoldDB" id="A0A0C1HJT4"/>
<feature type="transmembrane region" description="Helical" evidence="7">
    <location>
        <begin position="58"/>
        <end position="83"/>
    </location>
</feature>
<feature type="transmembrane region" description="Helical" evidence="7">
    <location>
        <begin position="154"/>
        <end position="170"/>
    </location>
</feature>
<dbReference type="InterPro" id="IPR022764">
    <property type="entry name" value="Peptidase_S54_rhomboid_dom"/>
</dbReference>
<dbReference type="STRING" id="862969.SCI_1744"/>
<dbReference type="Pfam" id="PF01694">
    <property type="entry name" value="Rhomboid"/>
    <property type="match status" value="1"/>
</dbReference>
<feature type="domain" description="Peptidase S54 rhomboid" evidence="8">
    <location>
        <begin position="56"/>
        <end position="189"/>
    </location>
</feature>